<proteinExistence type="predicted"/>
<feature type="compositionally biased region" description="Gly residues" evidence="1">
    <location>
        <begin position="7"/>
        <end position="21"/>
    </location>
</feature>
<keyword evidence="3" id="KW-1185">Reference proteome</keyword>
<feature type="compositionally biased region" description="Gly residues" evidence="1">
    <location>
        <begin position="50"/>
        <end position="70"/>
    </location>
</feature>
<sequence length="336" mass="36979">MMVMVGKGEGGGMGMGMGMGKGEGRAKRKFDFDEGSDGGDGGDEGDEVGCDGGGSGGVGGGVGVTGGCGRDGCVRKTLRKDGEGKGRGRGRWKGNGKGRGKRKEKDEDEDEDDDEDGYYDDPGREESKEFLELDNLEKRKKKNAERAKALFMEKFVGAVKRDAEGVRNWVEEEEKDFSVQNEEFLKVFKASWTLLAPFQVPKLNPKHPEDCRSFAPLMYVKSQDLIGKAMEIVSQFEKLAEKDVKKELAGLFRNEWNKKDEEMAKMLELGKMVGLNKFECVMHASKPDPVKAAAVGVSEKLFPVVHEEGGAIGWGMEAKKQERANRKLLKTFEGWA</sequence>
<dbReference type="EMBL" id="CP063407">
    <property type="protein sequence ID" value="QSZ33374.1"/>
    <property type="molecule type" value="Genomic_DNA"/>
</dbReference>
<name>A0A8A3PE80_9HELO</name>
<feature type="compositionally biased region" description="Basic and acidic residues" evidence="1">
    <location>
        <begin position="22"/>
        <end position="32"/>
    </location>
</feature>
<evidence type="ECO:0000256" key="1">
    <source>
        <dbReference type="SAM" id="MobiDB-lite"/>
    </source>
</evidence>
<dbReference type="OrthoDB" id="3598799at2759"/>
<accession>A0A8A3PE80</accession>
<dbReference type="Proteomes" id="UP000672032">
    <property type="component" value="Chromosome 3"/>
</dbReference>
<evidence type="ECO:0000313" key="3">
    <source>
        <dbReference type="Proteomes" id="UP000672032"/>
    </source>
</evidence>
<organism evidence="2 3">
    <name type="scientific">Monilinia vaccinii-corymbosi</name>
    <dbReference type="NCBI Taxonomy" id="61207"/>
    <lineage>
        <taxon>Eukaryota</taxon>
        <taxon>Fungi</taxon>
        <taxon>Dikarya</taxon>
        <taxon>Ascomycota</taxon>
        <taxon>Pezizomycotina</taxon>
        <taxon>Leotiomycetes</taxon>
        <taxon>Helotiales</taxon>
        <taxon>Sclerotiniaceae</taxon>
        <taxon>Monilinia</taxon>
    </lineage>
</organism>
<feature type="compositionally biased region" description="Acidic residues" evidence="1">
    <location>
        <begin position="33"/>
        <end position="49"/>
    </location>
</feature>
<reference evidence="2" key="1">
    <citation type="submission" date="2020-10" db="EMBL/GenBank/DDBJ databases">
        <title>Genome Sequence of Monilinia vaccinii-corymbosi Sheds Light on Mummy Berry Disease Infection of Blueberry and Mating Type.</title>
        <authorList>
            <person name="Yow A.G."/>
            <person name="Zhang Y."/>
            <person name="Bansal K."/>
            <person name="Eacker S.M."/>
            <person name="Sullivan S."/>
            <person name="Liachko I."/>
            <person name="Cubeta M.A."/>
            <person name="Rollins J.A."/>
            <person name="Ashrafi H."/>
        </authorList>
    </citation>
    <scope>NUCLEOTIDE SEQUENCE</scope>
    <source>
        <strain evidence="2">RL-1</strain>
    </source>
</reference>
<protein>
    <submittedName>
        <fullName evidence="2">Uncharacterized protein</fullName>
    </submittedName>
</protein>
<evidence type="ECO:0000313" key="2">
    <source>
        <dbReference type="EMBL" id="QSZ33374.1"/>
    </source>
</evidence>
<dbReference type="AlphaFoldDB" id="A0A8A3PE80"/>
<feature type="region of interest" description="Disordered" evidence="1">
    <location>
        <begin position="1"/>
        <end position="126"/>
    </location>
</feature>
<gene>
    <name evidence="2" type="ORF">DSL72_002962</name>
</gene>
<feature type="compositionally biased region" description="Basic residues" evidence="1">
    <location>
        <begin position="87"/>
        <end position="102"/>
    </location>
</feature>
<feature type="compositionally biased region" description="Acidic residues" evidence="1">
    <location>
        <begin position="106"/>
        <end position="119"/>
    </location>
</feature>